<dbReference type="Pfam" id="PF03692">
    <property type="entry name" value="CxxCxxCC"/>
    <property type="match status" value="1"/>
</dbReference>
<reference evidence="2 3" key="1">
    <citation type="submission" date="2020-08" db="EMBL/GenBank/DDBJ databases">
        <title>Genomic Encyclopedia of Type Strains, Phase IV (KMG-IV): sequencing the most valuable type-strain genomes for metagenomic binning, comparative biology and taxonomic classification.</title>
        <authorList>
            <person name="Goeker M."/>
        </authorList>
    </citation>
    <scope>NUCLEOTIDE SEQUENCE [LARGE SCALE GENOMIC DNA]</scope>
    <source>
        <strain evidence="2 3">DSM 101730</strain>
    </source>
</reference>
<keyword evidence="3" id="KW-1185">Reference proteome</keyword>
<evidence type="ECO:0000313" key="3">
    <source>
        <dbReference type="Proteomes" id="UP000549457"/>
    </source>
</evidence>
<dbReference type="PANTHER" id="PTHR37421">
    <property type="entry name" value="UPF0260 PROTEIN YCGN"/>
    <property type="match status" value="1"/>
</dbReference>
<comment type="similarity">
    <text evidence="1">Belongs to the UPF0260 family.</text>
</comment>
<organism evidence="2 3">
    <name type="scientific">Amaricoccus macauensis</name>
    <dbReference type="NCBI Taxonomy" id="57001"/>
    <lineage>
        <taxon>Bacteria</taxon>
        <taxon>Pseudomonadati</taxon>
        <taxon>Pseudomonadota</taxon>
        <taxon>Alphaproteobacteria</taxon>
        <taxon>Rhodobacterales</taxon>
        <taxon>Paracoccaceae</taxon>
        <taxon>Amaricoccus</taxon>
    </lineage>
</organism>
<dbReference type="AlphaFoldDB" id="A0A840SKA8"/>
<comment type="caution">
    <text evidence="2">The sequence shown here is derived from an EMBL/GenBank/DDBJ whole genome shotgun (WGS) entry which is preliminary data.</text>
</comment>
<dbReference type="NCBIfam" id="NF003501">
    <property type="entry name" value="PRK05170.1-5"/>
    <property type="match status" value="1"/>
</dbReference>
<evidence type="ECO:0000256" key="1">
    <source>
        <dbReference type="HAMAP-Rule" id="MF_00676"/>
    </source>
</evidence>
<sequence>MSGLAGKGLRAEFWRRYPLEDLTRAEWEALCDGCAKCCVVKLEDDETGDVVYTNVACRLLDLDTCRCGNYALRRQLVAGCVTLGQENLEEVLTWMPRSCAYRLVHEGHDLEPWHPLISGDPESVHRAGVSFKGRMVAEYSVNEDDWPDHVIEEDV</sequence>
<dbReference type="Proteomes" id="UP000549457">
    <property type="component" value="Unassembled WGS sequence"/>
</dbReference>
<gene>
    <name evidence="2" type="ORF">HNP73_001121</name>
</gene>
<accession>A0A840SKA8</accession>
<dbReference type="InterPro" id="IPR005358">
    <property type="entry name" value="Puta_zinc/iron-chelating_dom"/>
</dbReference>
<protein>
    <recommendedName>
        <fullName evidence="1">UPF0260 protein HNP73_001121</fullName>
    </recommendedName>
</protein>
<dbReference type="NCBIfam" id="NF003507">
    <property type="entry name" value="PRK05170.2-5"/>
    <property type="match status" value="1"/>
</dbReference>
<dbReference type="HAMAP" id="MF_00676">
    <property type="entry name" value="UPF0260"/>
    <property type="match status" value="1"/>
</dbReference>
<dbReference type="PIRSF" id="PIRSF006173">
    <property type="entry name" value="UCP006173"/>
    <property type="match status" value="1"/>
</dbReference>
<dbReference type="PANTHER" id="PTHR37421:SF1">
    <property type="entry name" value="UPF0260 PROTEIN YCGN"/>
    <property type="match status" value="1"/>
</dbReference>
<proteinExistence type="inferred from homology"/>
<dbReference type="EMBL" id="JACHFM010000001">
    <property type="protein sequence ID" value="MBB5221200.1"/>
    <property type="molecule type" value="Genomic_DNA"/>
</dbReference>
<dbReference type="InterPro" id="IPR008228">
    <property type="entry name" value="UCP006173"/>
</dbReference>
<evidence type="ECO:0000313" key="2">
    <source>
        <dbReference type="EMBL" id="MBB5221200.1"/>
    </source>
</evidence>
<name>A0A840SKA8_9RHOB</name>